<gene>
    <name evidence="1" type="primary">yidA</name>
    <name evidence="1" type="ORF">LNP07_06295</name>
</gene>
<dbReference type="SFLD" id="SFLDS00003">
    <property type="entry name" value="Haloacid_Dehalogenase"/>
    <property type="match status" value="1"/>
</dbReference>
<comment type="caution">
    <text evidence="1">The sequence shown here is derived from an EMBL/GenBank/DDBJ whole genome shotgun (WGS) entry which is preliminary data.</text>
</comment>
<dbReference type="SFLD" id="SFLDG01140">
    <property type="entry name" value="C2.B:_Phosphomannomutase_and_P"/>
    <property type="match status" value="1"/>
</dbReference>
<dbReference type="NCBIfam" id="TIGR01484">
    <property type="entry name" value="HAD-SF-IIB"/>
    <property type="match status" value="1"/>
</dbReference>
<dbReference type="Gene3D" id="3.40.50.1000">
    <property type="entry name" value="HAD superfamily/HAD-like"/>
    <property type="match status" value="1"/>
</dbReference>
<keyword evidence="2" id="KW-1185">Reference proteome</keyword>
<dbReference type="CDD" id="cd07516">
    <property type="entry name" value="HAD_Pase"/>
    <property type="match status" value="1"/>
</dbReference>
<protein>
    <submittedName>
        <fullName evidence="1">Sugar-phosphatase</fullName>
        <ecNumber evidence="1">3.1.3.23</ecNumber>
    </submittedName>
</protein>
<dbReference type="EMBL" id="JAJIAO010000008">
    <property type="protein sequence ID" value="MCK8625122.1"/>
    <property type="molecule type" value="Genomic_DNA"/>
</dbReference>
<keyword evidence="1" id="KW-0378">Hydrolase</keyword>
<dbReference type="Gene3D" id="3.30.1240.10">
    <property type="match status" value="1"/>
</dbReference>
<dbReference type="PANTHER" id="PTHR10000">
    <property type="entry name" value="PHOSPHOSERINE PHOSPHATASE"/>
    <property type="match status" value="1"/>
</dbReference>
<organism evidence="1 2">
    <name type="scientific">Apilactobacillus xinyiensis</name>
    <dbReference type="NCBI Taxonomy" id="2841032"/>
    <lineage>
        <taxon>Bacteria</taxon>
        <taxon>Bacillati</taxon>
        <taxon>Bacillota</taxon>
        <taxon>Bacilli</taxon>
        <taxon>Lactobacillales</taxon>
        <taxon>Lactobacillaceae</taxon>
        <taxon>Apilactobacillus</taxon>
    </lineage>
</organism>
<dbReference type="SUPFAM" id="SSF56784">
    <property type="entry name" value="HAD-like"/>
    <property type="match status" value="1"/>
</dbReference>
<evidence type="ECO:0000313" key="2">
    <source>
        <dbReference type="Proteomes" id="UP001522905"/>
    </source>
</evidence>
<dbReference type="InterPro" id="IPR006379">
    <property type="entry name" value="HAD-SF_hydro_IIB"/>
</dbReference>
<dbReference type="PROSITE" id="PS01228">
    <property type="entry name" value="COF_1"/>
    <property type="match status" value="1"/>
</dbReference>
<dbReference type="Proteomes" id="UP001522905">
    <property type="component" value="Unassembled WGS sequence"/>
</dbReference>
<dbReference type="GO" id="GO:0050308">
    <property type="term" value="F:sugar-phosphatase activity"/>
    <property type="evidence" value="ECO:0007669"/>
    <property type="project" value="UniProtKB-EC"/>
</dbReference>
<dbReference type="Pfam" id="PF08282">
    <property type="entry name" value="Hydrolase_3"/>
    <property type="match status" value="1"/>
</dbReference>
<proteinExistence type="predicted"/>
<reference evidence="1 2" key="1">
    <citation type="submission" date="2021-11" db="EMBL/GenBank/DDBJ databases">
        <title>Comparative genomics of bee honey and flower isolates.</title>
        <authorList>
            <person name="Bechtner J.D."/>
            <person name="Gallus M.K."/>
            <person name="Ehrmann M."/>
        </authorList>
    </citation>
    <scope>NUCLEOTIDE SEQUENCE [LARGE SCALE GENOMIC DNA]</scope>
    <source>
        <strain evidence="1 2">M161</strain>
    </source>
</reference>
<dbReference type="NCBIfam" id="NF007806">
    <property type="entry name" value="PRK10513.1"/>
    <property type="match status" value="1"/>
</dbReference>
<dbReference type="InterPro" id="IPR023214">
    <property type="entry name" value="HAD_sf"/>
</dbReference>
<dbReference type="PANTHER" id="PTHR10000:SF8">
    <property type="entry name" value="HAD SUPERFAMILY HYDROLASE-LIKE, TYPE 3"/>
    <property type="match status" value="1"/>
</dbReference>
<dbReference type="NCBIfam" id="TIGR00099">
    <property type="entry name" value="Cof-subfamily"/>
    <property type="match status" value="1"/>
</dbReference>
<accession>A0ABT0I314</accession>
<dbReference type="InterPro" id="IPR000150">
    <property type="entry name" value="Cof"/>
</dbReference>
<dbReference type="EC" id="3.1.3.23" evidence="1"/>
<dbReference type="RefSeq" id="WP_220728840.1">
    <property type="nucleotide sequence ID" value="NZ_BPLL01000010.1"/>
</dbReference>
<evidence type="ECO:0000313" key="1">
    <source>
        <dbReference type="EMBL" id="MCK8625122.1"/>
    </source>
</evidence>
<dbReference type="InterPro" id="IPR036412">
    <property type="entry name" value="HAD-like_sf"/>
</dbReference>
<sequence length="269" mass="30168">MSIKLIAIDIDGTLLNEENQLTEDTIKAVQEARDKGIKVVLCTGRPLTGVKPYLKKLGISGNKEYAITFNGSQVQDSNGRVIEKYSLQHSDFKEIEKLSHELNTNFQIETNEYIYATNRDLSPFSITESYLVNMPIRVRTPKEITDDFDIIKAMLIANPDIIDNAMENIPKDLTERLSMVRSEPVFIEFMNKNATKGKALHKLVQDLNMTPENVMAIGNEGNDMSMIEYAGKGVAMGNSIQKVKDIADIITKSNKENGVAYAIRNYALK</sequence>
<name>A0ABT0I314_9LACO</name>